<dbReference type="AlphaFoldDB" id="H1DJJ2"/>
<dbReference type="Gene3D" id="3.40.50.1000">
    <property type="entry name" value="HAD superfamily/HAD-like"/>
    <property type="match status" value="1"/>
</dbReference>
<sequence>MKAIITDLDGTILPSGGTISPQTLHALQTVGNRSIVRIVATGRTLFAARKFLTDDFPIDYLVFSSGAGIMEWKNKKILQAHHLSKEETQELATYLWEYNINFIVQQEIPDNHYFYYTDIYPAHRDYLRRLEKFRDYGTLISNPEEIRTPATQLIMILNDRQLALVEKIKQDLPRYSVIRSTSPLDNQAVWLEIYPSCVNKGYSCQYLLNFLKIATTDCAGIGNDYNDTDFLDICGKAYLVKNAPSPLLPHYRTVASDIQEGFSEFIAQIL</sequence>
<dbReference type="EMBL" id="ADMC01000025">
    <property type="protein sequence ID" value="EHP46447.1"/>
    <property type="molecule type" value="Genomic_DNA"/>
</dbReference>
<dbReference type="GO" id="GO:0005829">
    <property type="term" value="C:cytosol"/>
    <property type="evidence" value="ECO:0007669"/>
    <property type="project" value="TreeGrafter"/>
</dbReference>
<dbReference type="Proteomes" id="UP000004892">
    <property type="component" value="Unassembled WGS sequence"/>
</dbReference>
<dbReference type="STRING" id="742817.HMPREF9449_02064"/>
<dbReference type="GO" id="GO:0000287">
    <property type="term" value="F:magnesium ion binding"/>
    <property type="evidence" value="ECO:0007669"/>
    <property type="project" value="TreeGrafter"/>
</dbReference>
<accession>H1DJJ2</accession>
<dbReference type="Gene3D" id="3.30.1240.10">
    <property type="match status" value="1"/>
</dbReference>
<dbReference type="Pfam" id="PF08282">
    <property type="entry name" value="Hydrolase_3"/>
    <property type="match status" value="1"/>
</dbReference>
<dbReference type="InterPro" id="IPR036412">
    <property type="entry name" value="HAD-like_sf"/>
</dbReference>
<keyword evidence="1" id="KW-0378">Hydrolase</keyword>
<dbReference type="eggNOG" id="COG0561">
    <property type="taxonomic scope" value="Bacteria"/>
</dbReference>
<organism evidence="1 2">
    <name type="scientific">Odoribacter laneus YIT 12061</name>
    <dbReference type="NCBI Taxonomy" id="742817"/>
    <lineage>
        <taxon>Bacteria</taxon>
        <taxon>Pseudomonadati</taxon>
        <taxon>Bacteroidota</taxon>
        <taxon>Bacteroidia</taxon>
        <taxon>Bacteroidales</taxon>
        <taxon>Odoribacteraceae</taxon>
        <taxon>Odoribacter</taxon>
    </lineage>
</organism>
<dbReference type="GeneID" id="98069623"/>
<dbReference type="HOGENOM" id="CLU_044146_1_2_10"/>
<dbReference type="InterPro" id="IPR006379">
    <property type="entry name" value="HAD-SF_hydro_IIB"/>
</dbReference>
<dbReference type="NCBIfam" id="TIGR01484">
    <property type="entry name" value="HAD-SF-IIB"/>
    <property type="match status" value="1"/>
</dbReference>
<gene>
    <name evidence="1" type="ORF">HMPREF9449_02064</name>
</gene>
<dbReference type="PANTHER" id="PTHR10000">
    <property type="entry name" value="PHOSPHOSERINE PHOSPHATASE"/>
    <property type="match status" value="1"/>
</dbReference>
<reference evidence="1 2" key="1">
    <citation type="submission" date="2012-01" db="EMBL/GenBank/DDBJ databases">
        <title>The Genome Sequence of Odoribacter laneus YIT 12061.</title>
        <authorList>
            <consortium name="The Broad Institute Genome Sequencing Platform"/>
            <person name="Earl A."/>
            <person name="Ward D."/>
            <person name="Feldgarden M."/>
            <person name="Gevers D."/>
            <person name="Morotomi M."/>
            <person name="Young S.K."/>
            <person name="Zeng Q."/>
            <person name="Gargeya S."/>
            <person name="Fitzgerald M."/>
            <person name="Haas B."/>
            <person name="Abouelleil A."/>
            <person name="Alvarado L."/>
            <person name="Arachchi H.M."/>
            <person name="Berlin A."/>
            <person name="Chapman S.B."/>
            <person name="Gearin G."/>
            <person name="Goldberg J."/>
            <person name="Griggs A."/>
            <person name="Gujja S."/>
            <person name="Hansen M."/>
            <person name="Heiman D."/>
            <person name="Howarth C."/>
            <person name="Larimer J."/>
            <person name="Lui A."/>
            <person name="MacDonald P.J.P."/>
            <person name="McCowen C."/>
            <person name="Montmayeur A."/>
            <person name="Murphy C."/>
            <person name="Neiman D."/>
            <person name="Pearson M."/>
            <person name="Priest M."/>
            <person name="Roberts A."/>
            <person name="Saif S."/>
            <person name="Shea T."/>
            <person name="Sisk P."/>
            <person name="Stolte C."/>
            <person name="Sykes S."/>
            <person name="Wortman J."/>
            <person name="Nusbaum C."/>
            <person name="Birren B."/>
        </authorList>
    </citation>
    <scope>NUCLEOTIDE SEQUENCE [LARGE SCALE GENOMIC DNA]</scope>
    <source>
        <strain evidence="1 2">YIT 12061</strain>
    </source>
</reference>
<dbReference type="InterPro" id="IPR023214">
    <property type="entry name" value="HAD_sf"/>
</dbReference>
<evidence type="ECO:0000313" key="1">
    <source>
        <dbReference type="EMBL" id="EHP46447.1"/>
    </source>
</evidence>
<dbReference type="RefSeq" id="WP_009137211.1">
    <property type="nucleotide sequence ID" value="NZ_JH594596.1"/>
</dbReference>
<dbReference type="PATRIC" id="fig|742817.3.peg.2204"/>
<evidence type="ECO:0000313" key="2">
    <source>
        <dbReference type="Proteomes" id="UP000004892"/>
    </source>
</evidence>
<comment type="caution">
    <text evidence="1">The sequence shown here is derived from an EMBL/GenBank/DDBJ whole genome shotgun (WGS) entry which is preliminary data.</text>
</comment>
<keyword evidence="2" id="KW-1185">Reference proteome</keyword>
<dbReference type="GO" id="GO:0016791">
    <property type="term" value="F:phosphatase activity"/>
    <property type="evidence" value="ECO:0007669"/>
    <property type="project" value="TreeGrafter"/>
</dbReference>
<dbReference type="PANTHER" id="PTHR10000:SF8">
    <property type="entry name" value="HAD SUPERFAMILY HYDROLASE-LIKE, TYPE 3"/>
    <property type="match status" value="1"/>
</dbReference>
<protein>
    <submittedName>
        <fullName evidence="1">Cof-like hydrolase</fullName>
    </submittedName>
</protein>
<name>H1DJJ2_9BACT</name>
<proteinExistence type="predicted"/>
<dbReference type="SUPFAM" id="SSF56784">
    <property type="entry name" value="HAD-like"/>
    <property type="match status" value="1"/>
</dbReference>